<comment type="subunit">
    <text evidence="3">Homodimer.</text>
</comment>
<name>A0A5J4L1K8_9ACTN</name>
<gene>
    <name evidence="11" type="primary">sti1_1</name>
    <name evidence="11" type="ORF">San01_05100</name>
</gene>
<keyword evidence="6 8" id="KW-0722">Serine protease inhibitor</keyword>
<dbReference type="GeneID" id="96749583"/>
<evidence type="ECO:0000256" key="2">
    <source>
        <dbReference type="ARBA" id="ARBA00010472"/>
    </source>
</evidence>
<reference evidence="11 12" key="1">
    <citation type="submission" date="2019-10" db="EMBL/GenBank/DDBJ databases">
        <title>Whole genome shotgun sequence of Streptomyces angustmyceticus NBRC 3934.</title>
        <authorList>
            <person name="Hosoyama A."/>
            <person name="Ichikawa N."/>
            <person name="Kimura A."/>
            <person name="Kitahashi Y."/>
            <person name="Komaki H."/>
            <person name="Uohara A."/>
        </authorList>
    </citation>
    <scope>NUCLEOTIDE SEQUENCE [LARGE SCALE GENOMIC DNA]</scope>
    <source>
        <strain evidence="11 12">NBRC 3934</strain>
    </source>
</reference>
<evidence type="ECO:0000256" key="5">
    <source>
        <dbReference type="ARBA" id="ARBA00022690"/>
    </source>
</evidence>
<evidence type="ECO:0000256" key="1">
    <source>
        <dbReference type="ARBA" id="ARBA00004613"/>
    </source>
</evidence>
<evidence type="ECO:0000256" key="8">
    <source>
        <dbReference type="RuleBase" id="RU003471"/>
    </source>
</evidence>
<dbReference type="InterPro" id="IPR000691">
    <property type="entry name" value="Prot_inh_I16_SSI"/>
</dbReference>
<protein>
    <submittedName>
        <fullName evidence="11">Subtilase-type protease inhibitor</fullName>
    </submittedName>
</protein>
<dbReference type="InterPro" id="IPR036819">
    <property type="entry name" value="Subtilisin_inhibitor-like_sf"/>
</dbReference>
<keyword evidence="5 8" id="KW-0646">Protease inhibitor</keyword>
<evidence type="ECO:0000313" key="12">
    <source>
        <dbReference type="Proteomes" id="UP000325598"/>
    </source>
</evidence>
<evidence type="ECO:0000256" key="9">
    <source>
        <dbReference type="SAM" id="SignalP"/>
    </source>
</evidence>
<evidence type="ECO:0000259" key="10">
    <source>
        <dbReference type="Pfam" id="PF00720"/>
    </source>
</evidence>
<feature type="chain" id="PRO_5023882967" evidence="9">
    <location>
        <begin position="40"/>
        <end position="144"/>
    </location>
</feature>
<evidence type="ECO:0000256" key="3">
    <source>
        <dbReference type="ARBA" id="ARBA00011738"/>
    </source>
</evidence>
<dbReference type="RefSeq" id="WP_086716727.1">
    <property type="nucleotide sequence ID" value="NZ_BLAG01000004.1"/>
</dbReference>
<keyword evidence="12" id="KW-1185">Reference proteome</keyword>
<feature type="signal peptide" evidence="9">
    <location>
        <begin position="1"/>
        <end position="39"/>
    </location>
</feature>
<dbReference type="SUPFAM" id="SSF55399">
    <property type="entry name" value="Subtilisin inhibitor"/>
    <property type="match status" value="1"/>
</dbReference>
<dbReference type="Gene3D" id="3.30.350.10">
    <property type="entry name" value="Subtilisin inhibitor-like"/>
    <property type="match status" value="1"/>
</dbReference>
<dbReference type="InterPro" id="IPR023549">
    <property type="entry name" value="Subtilisin_inhibitor"/>
</dbReference>
<dbReference type="OrthoDB" id="4567948at2"/>
<dbReference type="EMBL" id="BLAG01000004">
    <property type="protein sequence ID" value="GES28023.1"/>
    <property type="molecule type" value="Genomic_DNA"/>
</dbReference>
<accession>A0A5J4L1K8</accession>
<dbReference type="PRINTS" id="PR00294">
    <property type="entry name" value="SSBTLNINHBTR"/>
</dbReference>
<evidence type="ECO:0000256" key="7">
    <source>
        <dbReference type="ARBA" id="ARBA00023157"/>
    </source>
</evidence>
<evidence type="ECO:0000313" key="11">
    <source>
        <dbReference type="EMBL" id="GES28023.1"/>
    </source>
</evidence>
<evidence type="ECO:0000256" key="6">
    <source>
        <dbReference type="ARBA" id="ARBA00022900"/>
    </source>
</evidence>
<sequence length="144" mass="15034">MPVSPRRRSVRATLTVSASALAALSAALLGTLAAGPAQADEPPTVDQGLLLTVSGAGNTWSRGVRLSCPDIHGRHPHAAAACDALAWARGNLDALPGHPQACTREYDPIVATATGTWHGTVVNWRKEFPNGCTMDAVTGPLFRF</sequence>
<keyword evidence="7" id="KW-1015">Disulfide bond</keyword>
<dbReference type="Pfam" id="PF00720">
    <property type="entry name" value="SSI"/>
    <property type="match status" value="1"/>
</dbReference>
<comment type="subcellular location">
    <subcellularLocation>
        <location evidence="1">Secreted</location>
    </subcellularLocation>
</comment>
<dbReference type="GO" id="GO:0004867">
    <property type="term" value="F:serine-type endopeptidase inhibitor activity"/>
    <property type="evidence" value="ECO:0007669"/>
    <property type="project" value="UniProtKB-KW"/>
</dbReference>
<comment type="similarity">
    <text evidence="2 8">Belongs to the protease inhibitor I16 (SSI) family.</text>
</comment>
<feature type="domain" description="Subtilisin inhibitor" evidence="10">
    <location>
        <begin position="49"/>
        <end position="130"/>
    </location>
</feature>
<keyword evidence="4" id="KW-0964">Secreted</keyword>
<comment type="caution">
    <text evidence="11">The sequence shown here is derived from an EMBL/GenBank/DDBJ whole genome shotgun (WGS) entry which is preliminary data.</text>
</comment>
<proteinExistence type="inferred from homology"/>
<dbReference type="GO" id="GO:0005576">
    <property type="term" value="C:extracellular region"/>
    <property type="evidence" value="ECO:0007669"/>
    <property type="project" value="UniProtKB-SubCell"/>
</dbReference>
<dbReference type="AlphaFoldDB" id="A0A5J4L1K8"/>
<organism evidence="11 12">
    <name type="scientific">Streptomyces angustmyceticus</name>
    <dbReference type="NCBI Taxonomy" id="285578"/>
    <lineage>
        <taxon>Bacteria</taxon>
        <taxon>Bacillati</taxon>
        <taxon>Actinomycetota</taxon>
        <taxon>Actinomycetes</taxon>
        <taxon>Kitasatosporales</taxon>
        <taxon>Streptomycetaceae</taxon>
        <taxon>Streptomyces</taxon>
    </lineage>
</organism>
<keyword evidence="9" id="KW-0732">Signal</keyword>
<evidence type="ECO:0000256" key="4">
    <source>
        <dbReference type="ARBA" id="ARBA00022525"/>
    </source>
</evidence>
<dbReference type="Proteomes" id="UP000325598">
    <property type="component" value="Unassembled WGS sequence"/>
</dbReference>